<gene>
    <name evidence="11" type="primary">mgtE</name>
    <name evidence="11" type="ORF">V6U78_04870</name>
</gene>
<dbReference type="Gene3D" id="3.10.580.10">
    <property type="entry name" value="CBS-domain"/>
    <property type="match status" value="1"/>
</dbReference>
<comment type="caution">
    <text evidence="11">The sequence shown here is derived from an EMBL/GenBank/DDBJ whole genome shotgun (WGS) entry which is preliminary data.</text>
</comment>
<dbReference type="PANTHER" id="PTHR43773:SF1">
    <property type="entry name" value="MAGNESIUM TRANSPORTER MGTE"/>
    <property type="match status" value="1"/>
</dbReference>
<feature type="transmembrane region" description="Helical" evidence="9">
    <location>
        <begin position="357"/>
        <end position="377"/>
    </location>
</feature>
<protein>
    <recommendedName>
        <fullName evidence="9">Magnesium transporter MgtE</fullName>
    </recommendedName>
</protein>
<evidence type="ECO:0000259" key="10">
    <source>
        <dbReference type="PROSITE" id="PS51371"/>
    </source>
</evidence>
<comment type="subcellular location">
    <subcellularLocation>
        <location evidence="9">Cell membrane</location>
        <topology evidence="9">Multi-pass membrane protein</topology>
    </subcellularLocation>
    <subcellularLocation>
        <location evidence="1">Membrane</location>
        <topology evidence="1">Multi-pass membrane protein</topology>
    </subcellularLocation>
</comment>
<dbReference type="EMBL" id="JBANFI010000002">
    <property type="protein sequence ID" value="MFK7160367.1"/>
    <property type="molecule type" value="Genomic_DNA"/>
</dbReference>
<accession>A0ABW8PVQ2</accession>
<feature type="domain" description="CBS" evidence="10">
    <location>
        <begin position="135"/>
        <end position="197"/>
    </location>
</feature>
<dbReference type="PANTHER" id="PTHR43773">
    <property type="entry name" value="MAGNESIUM TRANSPORTER MGTE"/>
    <property type="match status" value="1"/>
</dbReference>
<dbReference type="InterPro" id="IPR006668">
    <property type="entry name" value="Mg_transptr_MgtE_intracell_dom"/>
</dbReference>
<feature type="domain" description="CBS" evidence="10">
    <location>
        <begin position="199"/>
        <end position="255"/>
    </location>
</feature>
<keyword evidence="5 9" id="KW-0460">Magnesium</keyword>
<dbReference type="CDD" id="cd04606">
    <property type="entry name" value="CBS_pair_Mg_transporter"/>
    <property type="match status" value="1"/>
</dbReference>
<sequence>MQEELTQLLYDALEKQDTLQLEQLVGDLQPADLAEFLHQESIETSLKLLTHLPINRRAEAFGYLDVPTQIKLAQAMTEEGLAQLFMHMNADERADLFNEMPEERQQGVLRRMAKEEREDLRRLASYEEGTCGAIMTSDYVTLPQGVKVNRALEIVRQTAPNAETIYQIYILDAAMQLVGTVSLRELILAKPTTEVDTVMTSDVVSVSVHELQEEAARKISRYDILALPVIDDQQRLVGIITYDDAMDVAEAEATEDIHKGASVGPLDEGFAKAKISSLYRRRINWLVLLVFANILSGAGIAFYEEVIESYVVLVFFLPLLVASGGNAGAQASTLMIRGLATGDVGARDWGKLLGRELIVSASLGLTMAVAISGIGLWRGGMDIAQIVALSMFAIVIVGSMIGMSLPFILNKLGWDPATASGPLVTSIADIVGVLIYFAIASMVLDLPLPG</sequence>
<name>A0ABW8PVQ2_9GAMM</name>
<dbReference type="InterPro" id="IPR038076">
    <property type="entry name" value="MgtE_N_sf"/>
</dbReference>
<keyword evidence="6 9" id="KW-1133">Transmembrane helix</keyword>
<evidence type="ECO:0000256" key="9">
    <source>
        <dbReference type="RuleBase" id="RU362011"/>
    </source>
</evidence>
<comment type="subunit">
    <text evidence="9">Homodimer.</text>
</comment>
<evidence type="ECO:0000313" key="12">
    <source>
        <dbReference type="Proteomes" id="UP001621714"/>
    </source>
</evidence>
<dbReference type="NCBIfam" id="TIGR00400">
    <property type="entry name" value="mgtE"/>
    <property type="match status" value="1"/>
</dbReference>
<dbReference type="SMART" id="SM00116">
    <property type="entry name" value="CBS"/>
    <property type="match status" value="2"/>
</dbReference>
<dbReference type="Pfam" id="PF01769">
    <property type="entry name" value="MgtE"/>
    <property type="match status" value="1"/>
</dbReference>
<dbReference type="Gene3D" id="1.10.357.20">
    <property type="entry name" value="SLC41 divalent cation transporters, integral membrane domain"/>
    <property type="match status" value="1"/>
</dbReference>
<keyword evidence="8" id="KW-0129">CBS domain</keyword>
<keyword evidence="4 9" id="KW-0812">Transmembrane</keyword>
<dbReference type="Pfam" id="PF03448">
    <property type="entry name" value="MgtE_N"/>
    <property type="match status" value="1"/>
</dbReference>
<evidence type="ECO:0000256" key="2">
    <source>
        <dbReference type="ARBA" id="ARBA00009749"/>
    </source>
</evidence>
<keyword evidence="9" id="KW-0479">Metal-binding</keyword>
<organism evidence="11 12">
    <name type="scientific">Marinospirillum alkalitolerans</name>
    <dbReference type="NCBI Taxonomy" id="3123374"/>
    <lineage>
        <taxon>Bacteria</taxon>
        <taxon>Pseudomonadati</taxon>
        <taxon>Pseudomonadota</taxon>
        <taxon>Gammaproteobacteria</taxon>
        <taxon>Oceanospirillales</taxon>
        <taxon>Oceanospirillaceae</taxon>
        <taxon>Marinospirillum</taxon>
    </lineage>
</organism>
<evidence type="ECO:0000256" key="3">
    <source>
        <dbReference type="ARBA" id="ARBA00022448"/>
    </source>
</evidence>
<evidence type="ECO:0000256" key="1">
    <source>
        <dbReference type="ARBA" id="ARBA00004141"/>
    </source>
</evidence>
<proteinExistence type="inferred from homology"/>
<dbReference type="InterPro" id="IPR006667">
    <property type="entry name" value="SLC41_membr_dom"/>
</dbReference>
<keyword evidence="9" id="KW-1003">Cell membrane</keyword>
<dbReference type="SMART" id="SM00924">
    <property type="entry name" value="MgtE_N"/>
    <property type="match status" value="1"/>
</dbReference>
<feature type="transmembrane region" description="Helical" evidence="9">
    <location>
        <begin position="383"/>
        <end position="409"/>
    </location>
</feature>
<dbReference type="Gene3D" id="1.25.60.10">
    <property type="entry name" value="MgtE N-terminal domain-like"/>
    <property type="match status" value="1"/>
</dbReference>
<evidence type="ECO:0000256" key="8">
    <source>
        <dbReference type="PROSITE-ProRule" id="PRU00703"/>
    </source>
</evidence>
<dbReference type="RefSeq" id="WP_405337926.1">
    <property type="nucleotide sequence ID" value="NZ_JBANFI010000002.1"/>
</dbReference>
<feature type="transmembrane region" description="Helical" evidence="9">
    <location>
        <begin position="283"/>
        <end position="303"/>
    </location>
</feature>
<evidence type="ECO:0000313" key="11">
    <source>
        <dbReference type="EMBL" id="MFK7160367.1"/>
    </source>
</evidence>
<comment type="similarity">
    <text evidence="2 9">Belongs to the SLC41A transporter family.</text>
</comment>
<keyword evidence="7 9" id="KW-0472">Membrane</keyword>
<dbReference type="Pfam" id="PF00571">
    <property type="entry name" value="CBS"/>
    <property type="match status" value="2"/>
</dbReference>
<feature type="transmembrane region" description="Helical" evidence="9">
    <location>
        <begin position="309"/>
        <end position="329"/>
    </location>
</feature>
<dbReference type="Proteomes" id="UP001621714">
    <property type="component" value="Unassembled WGS sequence"/>
</dbReference>
<dbReference type="SUPFAM" id="SSF161093">
    <property type="entry name" value="MgtE membrane domain-like"/>
    <property type="match status" value="1"/>
</dbReference>
<keyword evidence="12" id="KW-1185">Reference proteome</keyword>
<evidence type="ECO:0000256" key="6">
    <source>
        <dbReference type="ARBA" id="ARBA00022989"/>
    </source>
</evidence>
<dbReference type="SUPFAM" id="SSF54631">
    <property type="entry name" value="CBS-domain pair"/>
    <property type="match status" value="1"/>
</dbReference>
<feature type="transmembrane region" description="Helical" evidence="9">
    <location>
        <begin position="421"/>
        <end position="444"/>
    </location>
</feature>
<dbReference type="InterPro" id="IPR000644">
    <property type="entry name" value="CBS_dom"/>
</dbReference>
<evidence type="ECO:0000256" key="5">
    <source>
        <dbReference type="ARBA" id="ARBA00022842"/>
    </source>
</evidence>
<dbReference type="InterPro" id="IPR036739">
    <property type="entry name" value="SLC41_membr_dom_sf"/>
</dbReference>
<dbReference type="InterPro" id="IPR046342">
    <property type="entry name" value="CBS_dom_sf"/>
</dbReference>
<comment type="function">
    <text evidence="9">Acts as a magnesium transporter.</text>
</comment>
<dbReference type="SUPFAM" id="SSF158791">
    <property type="entry name" value="MgtE N-terminal domain-like"/>
    <property type="match status" value="1"/>
</dbReference>
<evidence type="ECO:0000256" key="7">
    <source>
        <dbReference type="ARBA" id="ARBA00023136"/>
    </source>
</evidence>
<keyword evidence="3 9" id="KW-0813">Transport</keyword>
<reference evidence="11 12" key="1">
    <citation type="submission" date="2024-02" db="EMBL/GenBank/DDBJ databases">
        <title>Marinospirillum sp. MEB 164 isolated from Lonar lake sediment.</title>
        <authorList>
            <person name="Joshi A."/>
            <person name="Thite S."/>
        </authorList>
    </citation>
    <scope>NUCLEOTIDE SEQUENCE [LARGE SCALE GENOMIC DNA]</scope>
    <source>
        <strain evidence="11 12">MEB164</strain>
    </source>
</reference>
<dbReference type="PROSITE" id="PS51371">
    <property type="entry name" value="CBS"/>
    <property type="match status" value="2"/>
</dbReference>
<dbReference type="InterPro" id="IPR006669">
    <property type="entry name" value="MgtE_transporter"/>
</dbReference>
<evidence type="ECO:0000256" key="4">
    <source>
        <dbReference type="ARBA" id="ARBA00022692"/>
    </source>
</evidence>